<name>A0A0E9VQ06_ANGAN</name>
<evidence type="ECO:0000313" key="1">
    <source>
        <dbReference type="EMBL" id="JAH80162.1"/>
    </source>
</evidence>
<reference evidence="1" key="1">
    <citation type="submission" date="2014-11" db="EMBL/GenBank/DDBJ databases">
        <authorList>
            <person name="Amaro Gonzalez C."/>
        </authorList>
    </citation>
    <scope>NUCLEOTIDE SEQUENCE</scope>
</reference>
<dbReference type="AlphaFoldDB" id="A0A0E9VQ06"/>
<organism evidence="1">
    <name type="scientific">Anguilla anguilla</name>
    <name type="common">European freshwater eel</name>
    <name type="synonym">Muraena anguilla</name>
    <dbReference type="NCBI Taxonomy" id="7936"/>
    <lineage>
        <taxon>Eukaryota</taxon>
        <taxon>Metazoa</taxon>
        <taxon>Chordata</taxon>
        <taxon>Craniata</taxon>
        <taxon>Vertebrata</taxon>
        <taxon>Euteleostomi</taxon>
        <taxon>Actinopterygii</taxon>
        <taxon>Neopterygii</taxon>
        <taxon>Teleostei</taxon>
        <taxon>Anguilliformes</taxon>
        <taxon>Anguillidae</taxon>
        <taxon>Anguilla</taxon>
    </lineage>
</organism>
<reference evidence="1" key="2">
    <citation type="journal article" date="2015" name="Fish Shellfish Immunol.">
        <title>Early steps in the European eel (Anguilla anguilla)-Vibrio vulnificus interaction in the gills: Role of the RtxA13 toxin.</title>
        <authorList>
            <person name="Callol A."/>
            <person name="Pajuelo D."/>
            <person name="Ebbesson L."/>
            <person name="Teles M."/>
            <person name="MacKenzie S."/>
            <person name="Amaro C."/>
        </authorList>
    </citation>
    <scope>NUCLEOTIDE SEQUENCE</scope>
</reference>
<sequence>MTPRRQVQPSSHPHWAGLLDGYVEALRGRRCLVSLFQ</sequence>
<proteinExistence type="predicted"/>
<protein>
    <submittedName>
        <fullName evidence="1">Uncharacterized protein</fullName>
    </submittedName>
</protein>
<accession>A0A0E9VQ06</accession>
<dbReference type="EMBL" id="GBXM01028415">
    <property type="protein sequence ID" value="JAH80162.1"/>
    <property type="molecule type" value="Transcribed_RNA"/>
</dbReference>